<name>A0A4P9Y175_9FUNG</name>
<sequence>MALKKSYFRSTLDTRVVSDLLRERLVIEDIDTDEENGEGAVMIPEEDDSIFINFSRYVHHRGLRRIWSTNGWGRQITRNTLVEALKNYLAVDIAALKILDEFMEEHLPPSLEDDSSNATGEPVRIERINQAFPKIASKCQLGNWILHQAHLKSQSRIYMIRQARQKIERYLEEKPVLHLCCAPNLKTTTYCMKSALKVLDSLSDIDVPIRLRVLEVMDMIGYSGPSEDEEEELRMLVYLNEETVQMSEKCASFILYPGDEEHAAMEKKINDMFDRWAEWRSKMLETNSELELYEISEALIYWGNANGTEDAEIFSQETEILQEEYKKYKGTKIGERYEKAFAGDVPSMLWLGEAYMDGDRGLEESRSLYCLWFLRAAIQNDPKALTYYGVASGWEDNSRSSVVLRTKCLRRADSLGFLPAKAKYAYLLLNGDGCDMDKEKAVSIFQDAINAGSILGSYGLMIHHRTRNDQKNMVLYGEACLGAGHLQCYLELVISLLRYDTSNEEERQSDYAKAYEYCMALKDHPDLHHPPKRTEWTMESLYGKKECQSLAPDLCYYLGLIYYWGLGVPQDREEAVKQWERVEMGEDIQVRESLAYCYITGEGKEQDVKRGMGLLLEKNGYLTGQGGTALAFLHSRTILTERDGAEALEKSNFSRKRDYGRAAFLDGRLYEKGLEVEQSWVQAVELYEQFEGRNDMCRVALARLRLWWCDDMLGNLEAQVSLGMCMVKGEGMEKDVDAGLELWKKAAARGSGEAHIRLYEAYSQGEWVAMDFTKAKEHLEEATNLEEPTGMCLYAEELLDRDEDLTRAIILLE</sequence>
<evidence type="ECO:0000313" key="2">
    <source>
        <dbReference type="EMBL" id="RKP11550.1"/>
    </source>
</evidence>
<feature type="non-terminal residue" evidence="2">
    <location>
        <position position="813"/>
    </location>
</feature>
<dbReference type="Pfam" id="PF08238">
    <property type="entry name" value="Sel1"/>
    <property type="match status" value="6"/>
</dbReference>
<evidence type="ECO:0000256" key="1">
    <source>
        <dbReference type="ARBA" id="ARBA00038101"/>
    </source>
</evidence>
<dbReference type="Gene3D" id="1.25.40.10">
    <property type="entry name" value="Tetratricopeptide repeat domain"/>
    <property type="match status" value="3"/>
</dbReference>
<evidence type="ECO:0000313" key="3">
    <source>
        <dbReference type="Proteomes" id="UP000267251"/>
    </source>
</evidence>
<dbReference type="OrthoDB" id="2384430at2759"/>
<reference evidence="3" key="1">
    <citation type="journal article" date="2018" name="Nat. Microbiol.">
        <title>Leveraging single-cell genomics to expand the fungal tree of life.</title>
        <authorList>
            <person name="Ahrendt S.R."/>
            <person name="Quandt C.A."/>
            <person name="Ciobanu D."/>
            <person name="Clum A."/>
            <person name="Salamov A."/>
            <person name="Andreopoulos B."/>
            <person name="Cheng J.F."/>
            <person name="Woyke T."/>
            <person name="Pelin A."/>
            <person name="Henrissat B."/>
            <person name="Reynolds N.K."/>
            <person name="Benny G.L."/>
            <person name="Smith M.E."/>
            <person name="James T.Y."/>
            <person name="Grigoriev I.V."/>
        </authorList>
    </citation>
    <scope>NUCLEOTIDE SEQUENCE [LARGE SCALE GENOMIC DNA]</scope>
</reference>
<organism evidence="2 3">
    <name type="scientific">Piptocephalis cylindrospora</name>
    <dbReference type="NCBI Taxonomy" id="1907219"/>
    <lineage>
        <taxon>Eukaryota</taxon>
        <taxon>Fungi</taxon>
        <taxon>Fungi incertae sedis</taxon>
        <taxon>Zoopagomycota</taxon>
        <taxon>Zoopagomycotina</taxon>
        <taxon>Zoopagomycetes</taxon>
        <taxon>Zoopagales</taxon>
        <taxon>Piptocephalidaceae</taxon>
        <taxon>Piptocephalis</taxon>
    </lineage>
</organism>
<dbReference type="EMBL" id="KZ988815">
    <property type="protein sequence ID" value="RKP11550.1"/>
    <property type="molecule type" value="Genomic_DNA"/>
</dbReference>
<dbReference type="Proteomes" id="UP000267251">
    <property type="component" value="Unassembled WGS sequence"/>
</dbReference>
<dbReference type="InterPro" id="IPR011990">
    <property type="entry name" value="TPR-like_helical_dom_sf"/>
</dbReference>
<dbReference type="SMART" id="SM00671">
    <property type="entry name" value="SEL1"/>
    <property type="match status" value="6"/>
</dbReference>
<evidence type="ECO:0008006" key="4">
    <source>
        <dbReference type="Google" id="ProtNLM"/>
    </source>
</evidence>
<dbReference type="SUPFAM" id="SSF81901">
    <property type="entry name" value="HCP-like"/>
    <property type="match status" value="2"/>
</dbReference>
<proteinExistence type="inferred from homology"/>
<dbReference type="InterPro" id="IPR006597">
    <property type="entry name" value="Sel1-like"/>
</dbReference>
<dbReference type="AlphaFoldDB" id="A0A4P9Y175"/>
<dbReference type="PANTHER" id="PTHR11102">
    <property type="entry name" value="SEL-1-LIKE PROTEIN"/>
    <property type="match status" value="1"/>
</dbReference>
<keyword evidence="3" id="KW-1185">Reference proteome</keyword>
<accession>A0A4P9Y175</accession>
<comment type="similarity">
    <text evidence="1">Belongs to the sel-1 family.</text>
</comment>
<dbReference type="PANTHER" id="PTHR11102:SF160">
    <property type="entry name" value="ERAD-ASSOCIATED E3 UBIQUITIN-PROTEIN LIGASE COMPONENT HRD3"/>
    <property type="match status" value="1"/>
</dbReference>
<dbReference type="InterPro" id="IPR050767">
    <property type="entry name" value="Sel1_AlgK"/>
</dbReference>
<gene>
    <name evidence="2" type="ORF">BJ684DRAFT_21872</name>
</gene>
<protein>
    <recommendedName>
        <fullName evidence="4">HCP-like protein</fullName>
    </recommendedName>
</protein>